<evidence type="ECO:0000313" key="2">
    <source>
        <dbReference type="EMBL" id="KUP09471.1"/>
    </source>
</evidence>
<reference evidence="2 3" key="1">
    <citation type="journal article" date="2016" name="Front. Microbiol.">
        <title>Microevolution Analysis of Bacillus coahuilensis Unveils Differences in Phosphorus Acquisition Strategies and Their Regulation.</title>
        <authorList>
            <person name="Gomez-Lunar Z."/>
            <person name="Hernandez-Gonzalez I."/>
            <person name="Rodriguez-Torres M.D."/>
            <person name="Souza V."/>
            <person name="Olmedo-Alvarez G."/>
        </authorList>
    </citation>
    <scope>NUCLEOTIDE SEQUENCE [LARGE SCALE GENOMIC DNA]</scope>
    <source>
        <strain evidence="3">p1.1.43</strain>
    </source>
</reference>
<keyword evidence="1" id="KW-1133">Transmembrane helix</keyword>
<dbReference type="AlphaFoldDB" id="A0A147KCW3"/>
<gene>
    <name evidence="2" type="ORF">Q75_00695</name>
</gene>
<organism evidence="2 3">
    <name type="scientific">Bacillus coahuilensis p1.1.43</name>
    <dbReference type="NCBI Taxonomy" id="1150625"/>
    <lineage>
        <taxon>Bacteria</taxon>
        <taxon>Bacillati</taxon>
        <taxon>Bacillota</taxon>
        <taxon>Bacilli</taxon>
        <taxon>Bacillales</taxon>
        <taxon>Bacillaceae</taxon>
        <taxon>Bacillus</taxon>
    </lineage>
</organism>
<name>A0A147KCW3_9BACI</name>
<protein>
    <submittedName>
        <fullName evidence="2">Uncharacterized protein</fullName>
    </submittedName>
</protein>
<evidence type="ECO:0000313" key="3">
    <source>
        <dbReference type="Proteomes" id="UP000074108"/>
    </source>
</evidence>
<keyword evidence="3" id="KW-1185">Reference proteome</keyword>
<dbReference type="Proteomes" id="UP000074108">
    <property type="component" value="Unassembled WGS sequence"/>
</dbReference>
<dbReference type="PATRIC" id="fig|1150625.3.peg.144"/>
<sequence>MKNQHILRRVLFFIGTWLSSIGIAFWIVDSFPEPFSTLSMPLLISGIALLIASNFFKKEKK</sequence>
<keyword evidence="1" id="KW-0472">Membrane</keyword>
<feature type="transmembrane region" description="Helical" evidence="1">
    <location>
        <begin position="7"/>
        <end position="28"/>
    </location>
</feature>
<proteinExistence type="predicted"/>
<feature type="transmembrane region" description="Helical" evidence="1">
    <location>
        <begin position="34"/>
        <end position="56"/>
    </location>
</feature>
<keyword evidence="1" id="KW-0812">Transmembrane</keyword>
<evidence type="ECO:0000256" key="1">
    <source>
        <dbReference type="SAM" id="Phobius"/>
    </source>
</evidence>
<comment type="caution">
    <text evidence="2">The sequence shown here is derived from an EMBL/GenBank/DDBJ whole genome shotgun (WGS) entry which is preliminary data.</text>
</comment>
<accession>A0A147KCW3</accession>
<dbReference type="EMBL" id="LDYG01000001">
    <property type="protein sequence ID" value="KUP09471.1"/>
    <property type="molecule type" value="Genomic_DNA"/>
</dbReference>